<keyword evidence="1" id="KW-0472">Membrane</keyword>
<name>A0AAQ4FAK4_AMBAM</name>
<dbReference type="Proteomes" id="UP001321473">
    <property type="component" value="Unassembled WGS sequence"/>
</dbReference>
<sequence length="146" mass="17220">MKCTSRKAKVRALIAACLVVCAALVFFYQYSKDADELTERPRKRRLYGDQHRLEDSDNTVDDKASSKSTFVWPWSKKGLLSATDDCRALKMRRDVDIHTPDVYPTLNFKPQSRSYWNQTFENRYYETRKQWAKLPLEVRNQISECL</sequence>
<evidence type="ECO:0000313" key="3">
    <source>
        <dbReference type="Proteomes" id="UP001321473"/>
    </source>
</evidence>
<dbReference type="EMBL" id="JARKHS020004667">
    <property type="protein sequence ID" value="KAK8784260.1"/>
    <property type="molecule type" value="Genomic_DNA"/>
</dbReference>
<dbReference type="AlphaFoldDB" id="A0AAQ4FAK4"/>
<protein>
    <submittedName>
        <fullName evidence="2">Uncharacterized protein</fullName>
    </submittedName>
</protein>
<reference evidence="2 3" key="1">
    <citation type="journal article" date="2023" name="Arcadia Sci">
        <title>De novo assembly of a long-read Amblyomma americanum tick genome.</title>
        <authorList>
            <person name="Chou S."/>
            <person name="Poskanzer K.E."/>
            <person name="Rollins M."/>
            <person name="Thuy-Boun P.S."/>
        </authorList>
    </citation>
    <scope>NUCLEOTIDE SEQUENCE [LARGE SCALE GENOMIC DNA]</scope>
    <source>
        <strain evidence="2">F_SG_1</strain>
        <tissue evidence="2">Salivary glands</tissue>
    </source>
</reference>
<feature type="transmembrane region" description="Helical" evidence="1">
    <location>
        <begin position="12"/>
        <end position="30"/>
    </location>
</feature>
<gene>
    <name evidence="2" type="ORF">V5799_009375</name>
</gene>
<keyword evidence="1" id="KW-1133">Transmembrane helix</keyword>
<comment type="caution">
    <text evidence="2">The sequence shown here is derived from an EMBL/GenBank/DDBJ whole genome shotgun (WGS) entry which is preliminary data.</text>
</comment>
<accession>A0AAQ4FAK4</accession>
<evidence type="ECO:0000256" key="1">
    <source>
        <dbReference type="SAM" id="Phobius"/>
    </source>
</evidence>
<evidence type="ECO:0000313" key="2">
    <source>
        <dbReference type="EMBL" id="KAK8784260.1"/>
    </source>
</evidence>
<proteinExistence type="predicted"/>
<organism evidence="2 3">
    <name type="scientific">Amblyomma americanum</name>
    <name type="common">Lone star tick</name>
    <dbReference type="NCBI Taxonomy" id="6943"/>
    <lineage>
        <taxon>Eukaryota</taxon>
        <taxon>Metazoa</taxon>
        <taxon>Ecdysozoa</taxon>
        <taxon>Arthropoda</taxon>
        <taxon>Chelicerata</taxon>
        <taxon>Arachnida</taxon>
        <taxon>Acari</taxon>
        <taxon>Parasitiformes</taxon>
        <taxon>Ixodida</taxon>
        <taxon>Ixodoidea</taxon>
        <taxon>Ixodidae</taxon>
        <taxon>Amblyomminae</taxon>
        <taxon>Amblyomma</taxon>
    </lineage>
</organism>
<keyword evidence="1" id="KW-0812">Transmembrane</keyword>
<keyword evidence="3" id="KW-1185">Reference proteome</keyword>